<feature type="compositionally biased region" description="Basic and acidic residues" evidence="4">
    <location>
        <begin position="381"/>
        <end position="390"/>
    </location>
</feature>
<feature type="region of interest" description="Disordered" evidence="4">
    <location>
        <begin position="87"/>
        <end position="107"/>
    </location>
</feature>
<evidence type="ECO:0000313" key="6">
    <source>
        <dbReference type="EMBL" id="EJK49015.1"/>
    </source>
</evidence>
<dbReference type="Gene3D" id="1.10.246.20">
    <property type="entry name" value="Coactivator CBP, KIX domain"/>
    <property type="match status" value="1"/>
</dbReference>
<evidence type="ECO:0000256" key="3">
    <source>
        <dbReference type="SAM" id="Coils"/>
    </source>
</evidence>
<dbReference type="InterPro" id="IPR036529">
    <property type="entry name" value="KIX_dom_sf"/>
</dbReference>
<dbReference type="AlphaFoldDB" id="K0R7R7"/>
<name>K0R7R7_THAOC</name>
<organism evidence="6 7">
    <name type="scientific">Thalassiosira oceanica</name>
    <name type="common">Marine diatom</name>
    <dbReference type="NCBI Taxonomy" id="159749"/>
    <lineage>
        <taxon>Eukaryota</taxon>
        <taxon>Sar</taxon>
        <taxon>Stramenopiles</taxon>
        <taxon>Ochrophyta</taxon>
        <taxon>Bacillariophyta</taxon>
        <taxon>Coscinodiscophyceae</taxon>
        <taxon>Thalassiosirophycidae</taxon>
        <taxon>Thalassiosirales</taxon>
        <taxon>Thalassiosiraceae</taxon>
        <taxon>Thalassiosira</taxon>
    </lineage>
</organism>
<keyword evidence="7" id="KW-1185">Reference proteome</keyword>
<evidence type="ECO:0000256" key="1">
    <source>
        <dbReference type="ARBA" id="ARBA00004123"/>
    </source>
</evidence>
<reference evidence="6 7" key="1">
    <citation type="journal article" date="2012" name="Genome Biol.">
        <title>Genome and low-iron response of an oceanic diatom adapted to chronic iron limitation.</title>
        <authorList>
            <person name="Lommer M."/>
            <person name="Specht M."/>
            <person name="Roy A.S."/>
            <person name="Kraemer L."/>
            <person name="Andreson R."/>
            <person name="Gutowska M.A."/>
            <person name="Wolf J."/>
            <person name="Bergner S.V."/>
            <person name="Schilhabel M.B."/>
            <person name="Klostermeier U.C."/>
            <person name="Beiko R.G."/>
            <person name="Rosenstiel P."/>
            <person name="Hippler M."/>
            <person name="Laroche J."/>
        </authorList>
    </citation>
    <scope>NUCLEOTIDE SEQUENCE [LARGE SCALE GENOMIC DNA]</scope>
    <source>
        <strain evidence="6 7">CCMP1005</strain>
    </source>
</reference>
<feature type="compositionally biased region" description="Acidic residues" evidence="4">
    <location>
        <begin position="369"/>
        <end position="379"/>
    </location>
</feature>
<gene>
    <name evidence="6" type="ORF">THAOC_32143</name>
</gene>
<feature type="domain" description="Mediator complex subunit 15 KIX" evidence="5">
    <location>
        <begin position="21"/>
        <end position="96"/>
    </location>
</feature>
<dbReference type="GO" id="GO:0005634">
    <property type="term" value="C:nucleus"/>
    <property type="evidence" value="ECO:0007669"/>
    <property type="project" value="UniProtKB-SubCell"/>
</dbReference>
<dbReference type="OMA" id="WTATHEE"/>
<feature type="region of interest" description="Disordered" evidence="4">
    <location>
        <begin position="1"/>
        <end position="28"/>
    </location>
</feature>
<dbReference type="EMBL" id="AGNL01045197">
    <property type="protein sequence ID" value="EJK49015.1"/>
    <property type="molecule type" value="Genomic_DNA"/>
</dbReference>
<proteinExistence type="predicted"/>
<dbReference type="OrthoDB" id="46960at2759"/>
<evidence type="ECO:0000256" key="4">
    <source>
        <dbReference type="SAM" id="MobiDB-lite"/>
    </source>
</evidence>
<evidence type="ECO:0000313" key="7">
    <source>
        <dbReference type="Proteomes" id="UP000266841"/>
    </source>
</evidence>
<dbReference type="InterPro" id="IPR036546">
    <property type="entry name" value="MED15_KIX"/>
</dbReference>
<dbReference type="GO" id="GO:0006355">
    <property type="term" value="P:regulation of DNA-templated transcription"/>
    <property type="evidence" value="ECO:0007669"/>
    <property type="project" value="InterPro"/>
</dbReference>
<accession>K0R7R7</accession>
<evidence type="ECO:0000259" key="5">
    <source>
        <dbReference type="Pfam" id="PF16987"/>
    </source>
</evidence>
<feature type="coiled-coil region" evidence="3">
    <location>
        <begin position="329"/>
        <end position="356"/>
    </location>
</feature>
<comment type="caution">
    <text evidence="6">The sequence shown here is derived from an EMBL/GenBank/DDBJ whole genome shotgun (WGS) entry which is preliminary data.</text>
</comment>
<dbReference type="GO" id="GO:0003712">
    <property type="term" value="F:transcription coregulator activity"/>
    <property type="evidence" value="ECO:0007669"/>
    <property type="project" value="InterPro"/>
</dbReference>
<sequence>MSSGQQPNNVGQHASSGDGSTDWRESVTQAFRSEMVRSVARDLAKLEPGKTPASKMAMAMRFEEHVFKAESSLDGYNKTIQKRIKKLQKHYAKGQQNGSPEKNEDLQRERELLLESELRDEYGPRLLYIAEHADDAVKITRQKGGDQRAKEKADLLQKHAQNSKQWAVQLGLELPPNCSGGPFHRERVRNMEYLNKLKGYLSSRVDNIHSHVVKAVEPDLFLAETVSRIDDILLKEKVSEVIRKALIDADKDKPDFSPASMRQLVDNMNVTVPNPRRNRTDRVRSATMRIEKIRAATQAMYIYLGLSASDKAQFKGLLGQCHGVVIACLKDLDEEYKELAIELDELDENGKRLIKLEDAWNNPMQLESESLDDDPDGSSEPESKRQRMGEDDGPVPIIMRTQYLLTPGRHIFSTLLPVLKQKRAILTRMPTSSTVKLVFGKAFVMNIFFVPLLVTIRAIDEDKDESATVPNLTGGLRWPSLYQGISSQNNVNGDERRLSVLGVTGSVETLGPIVARRLEYASAQATFVLRRCFSEAFRKSKPKTEFEVEILEASALIKFLQAARANYCQDWVDDDS</sequence>
<feature type="region of interest" description="Disordered" evidence="4">
    <location>
        <begin position="366"/>
        <end position="394"/>
    </location>
</feature>
<dbReference type="eggNOG" id="ENOG502SJ7A">
    <property type="taxonomic scope" value="Eukaryota"/>
</dbReference>
<dbReference type="Pfam" id="PF16987">
    <property type="entry name" value="KIX_2"/>
    <property type="match status" value="1"/>
</dbReference>
<comment type="subcellular location">
    <subcellularLocation>
        <location evidence="1">Nucleus</location>
    </subcellularLocation>
</comment>
<keyword evidence="3" id="KW-0175">Coiled coil</keyword>
<evidence type="ECO:0000256" key="2">
    <source>
        <dbReference type="ARBA" id="ARBA00023242"/>
    </source>
</evidence>
<keyword evidence="2" id="KW-0539">Nucleus</keyword>
<feature type="compositionally biased region" description="Polar residues" evidence="4">
    <location>
        <begin position="1"/>
        <end position="19"/>
    </location>
</feature>
<dbReference type="Proteomes" id="UP000266841">
    <property type="component" value="Unassembled WGS sequence"/>
</dbReference>
<protein>
    <recommendedName>
        <fullName evidence="5">Mediator complex subunit 15 KIX domain-containing protein</fullName>
    </recommendedName>
</protein>